<gene>
    <name evidence="1" type="ORF">BT67DRAFT_433359</name>
</gene>
<accession>A0AAN6ZER9</accession>
<sequence length="152" mass="16210">MKTVLLATDSECGQANVFLAAGHALQARDASVQIHFASFAAISGRKDPTVPDYGVGPGTKIHGILGGWLDSDQVCPPPWMDCYDIGRWGNKRAMPRWSEHELGPILIDVLLGPDAAAMRSRVQELAAICNKTPGSDVAAAAIIEVMDGKKDK</sequence>
<comment type="caution">
    <text evidence="1">The sequence shown here is derived from an EMBL/GenBank/DDBJ whole genome shotgun (WGS) entry which is preliminary data.</text>
</comment>
<dbReference type="Proteomes" id="UP001304895">
    <property type="component" value="Unassembled WGS sequence"/>
</dbReference>
<name>A0AAN6ZER9_9PEZI</name>
<protein>
    <submittedName>
        <fullName evidence="1">Glycosyltransferase family 1 protein</fullName>
    </submittedName>
</protein>
<keyword evidence="2" id="KW-1185">Reference proteome</keyword>
<reference evidence="1" key="2">
    <citation type="submission" date="2023-05" db="EMBL/GenBank/DDBJ databases">
        <authorList>
            <consortium name="Lawrence Berkeley National Laboratory"/>
            <person name="Steindorff A."/>
            <person name="Hensen N."/>
            <person name="Bonometti L."/>
            <person name="Westerberg I."/>
            <person name="Brannstrom I.O."/>
            <person name="Guillou S."/>
            <person name="Cros-Aarteil S."/>
            <person name="Calhoun S."/>
            <person name="Haridas S."/>
            <person name="Kuo A."/>
            <person name="Mondo S."/>
            <person name="Pangilinan J."/>
            <person name="Riley R."/>
            <person name="Labutti K."/>
            <person name="Andreopoulos B."/>
            <person name="Lipzen A."/>
            <person name="Chen C."/>
            <person name="Yanf M."/>
            <person name="Daum C."/>
            <person name="Ng V."/>
            <person name="Clum A."/>
            <person name="Ohm R."/>
            <person name="Martin F."/>
            <person name="Silar P."/>
            <person name="Natvig D."/>
            <person name="Lalanne C."/>
            <person name="Gautier V."/>
            <person name="Ament-Velasquez S.L."/>
            <person name="Kruys A."/>
            <person name="Hutchinson M.I."/>
            <person name="Powell A.J."/>
            <person name="Barry K."/>
            <person name="Miller A.N."/>
            <person name="Grigoriev I.V."/>
            <person name="Debuchy R."/>
            <person name="Gladieux P."/>
            <person name="Thoren M.H."/>
            <person name="Johannesson H."/>
        </authorList>
    </citation>
    <scope>NUCLEOTIDE SEQUENCE</scope>
    <source>
        <strain evidence="1">CBS 123565</strain>
    </source>
</reference>
<evidence type="ECO:0000313" key="2">
    <source>
        <dbReference type="Proteomes" id="UP001304895"/>
    </source>
</evidence>
<reference evidence="1" key="1">
    <citation type="journal article" date="2023" name="Mol. Phylogenet. Evol.">
        <title>Genome-scale phylogeny and comparative genomics of the fungal order Sordariales.</title>
        <authorList>
            <person name="Hensen N."/>
            <person name="Bonometti L."/>
            <person name="Westerberg I."/>
            <person name="Brannstrom I.O."/>
            <person name="Guillou S."/>
            <person name="Cros-Aarteil S."/>
            <person name="Calhoun S."/>
            <person name="Haridas S."/>
            <person name="Kuo A."/>
            <person name="Mondo S."/>
            <person name="Pangilinan J."/>
            <person name="Riley R."/>
            <person name="LaButti K."/>
            <person name="Andreopoulos B."/>
            <person name="Lipzen A."/>
            <person name="Chen C."/>
            <person name="Yan M."/>
            <person name="Daum C."/>
            <person name="Ng V."/>
            <person name="Clum A."/>
            <person name="Steindorff A."/>
            <person name="Ohm R.A."/>
            <person name="Martin F."/>
            <person name="Silar P."/>
            <person name="Natvig D.O."/>
            <person name="Lalanne C."/>
            <person name="Gautier V."/>
            <person name="Ament-Velasquez S.L."/>
            <person name="Kruys A."/>
            <person name="Hutchinson M.I."/>
            <person name="Powell A.J."/>
            <person name="Barry K."/>
            <person name="Miller A.N."/>
            <person name="Grigoriev I.V."/>
            <person name="Debuchy R."/>
            <person name="Gladieux P."/>
            <person name="Hiltunen Thoren M."/>
            <person name="Johannesson H."/>
        </authorList>
    </citation>
    <scope>NUCLEOTIDE SEQUENCE</scope>
    <source>
        <strain evidence="1">CBS 123565</strain>
    </source>
</reference>
<proteinExistence type="predicted"/>
<evidence type="ECO:0000313" key="1">
    <source>
        <dbReference type="EMBL" id="KAK4135203.1"/>
    </source>
</evidence>
<organism evidence="1 2">
    <name type="scientific">Trichocladium antarcticum</name>
    <dbReference type="NCBI Taxonomy" id="1450529"/>
    <lineage>
        <taxon>Eukaryota</taxon>
        <taxon>Fungi</taxon>
        <taxon>Dikarya</taxon>
        <taxon>Ascomycota</taxon>
        <taxon>Pezizomycotina</taxon>
        <taxon>Sordariomycetes</taxon>
        <taxon>Sordariomycetidae</taxon>
        <taxon>Sordariales</taxon>
        <taxon>Chaetomiaceae</taxon>
        <taxon>Trichocladium</taxon>
    </lineage>
</organism>
<dbReference type="EMBL" id="MU853406">
    <property type="protein sequence ID" value="KAK4135203.1"/>
    <property type="molecule type" value="Genomic_DNA"/>
</dbReference>
<dbReference type="AlphaFoldDB" id="A0AAN6ZER9"/>